<dbReference type="EMBL" id="OX465084">
    <property type="protein sequence ID" value="CAI9296431.1"/>
    <property type="molecule type" value="Genomic_DNA"/>
</dbReference>
<gene>
    <name evidence="1" type="ORF">LSALG_LOCUS35296</name>
</gene>
<accession>A0AA35ZQH0</accession>
<evidence type="ECO:0000313" key="2">
    <source>
        <dbReference type="Proteomes" id="UP001177003"/>
    </source>
</evidence>
<evidence type="ECO:0000313" key="1">
    <source>
        <dbReference type="EMBL" id="CAI9296431.1"/>
    </source>
</evidence>
<keyword evidence="2" id="KW-1185">Reference proteome</keyword>
<dbReference type="Proteomes" id="UP001177003">
    <property type="component" value="Chromosome 8"/>
</dbReference>
<dbReference type="AlphaFoldDB" id="A0AA35ZQH0"/>
<sequence>MQHVSTFGIRCPDHHLPLYIYIDDGFLDASHRHQLIENGEGSSCCWSVTASPAGRNGHCRPIRLHLIRGTCNFFYTTR</sequence>
<reference evidence="1" key="1">
    <citation type="submission" date="2023-04" db="EMBL/GenBank/DDBJ databases">
        <authorList>
            <person name="Vijverberg K."/>
            <person name="Xiong W."/>
            <person name="Schranz E."/>
        </authorList>
    </citation>
    <scope>NUCLEOTIDE SEQUENCE</scope>
</reference>
<proteinExistence type="predicted"/>
<protein>
    <submittedName>
        <fullName evidence="1">Uncharacterized protein</fullName>
    </submittedName>
</protein>
<organism evidence="1 2">
    <name type="scientific">Lactuca saligna</name>
    <name type="common">Willowleaf lettuce</name>
    <dbReference type="NCBI Taxonomy" id="75948"/>
    <lineage>
        <taxon>Eukaryota</taxon>
        <taxon>Viridiplantae</taxon>
        <taxon>Streptophyta</taxon>
        <taxon>Embryophyta</taxon>
        <taxon>Tracheophyta</taxon>
        <taxon>Spermatophyta</taxon>
        <taxon>Magnoliopsida</taxon>
        <taxon>eudicotyledons</taxon>
        <taxon>Gunneridae</taxon>
        <taxon>Pentapetalae</taxon>
        <taxon>asterids</taxon>
        <taxon>campanulids</taxon>
        <taxon>Asterales</taxon>
        <taxon>Asteraceae</taxon>
        <taxon>Cichorioideae</taxon>
        <taxon>Cichorieae</taxon>
        <taxon>Lactucinae</taxon>
        <taxon>Lactuca</taxon>
    </lineage>
</organism>
<name>A0AA35ZQH0_LACSI</name>